<evidence type="ECO:0000256" key="1">
    <source>
        <dbReference type="SAM" id="MobiDB-lite"/>
    </source>
</evidence>
<protein>
    <submittedName>
        <fullName evidence="2">Unannotated protein</fullName>
    </submittedName>
</protein>
<dbReference type="EMBL" id="CAEZXK010000044">
    <property type="protein sequence ID" value="CAB4693686.1"/>
    <property type="molecule type" value="Genomic_DNA"/>
</dbReference>
<evidence type="ECO:0000313" key="2">
    <source>
        <dbReference type="EMBL" id="CAB4693686.1"/>
    </source>
</evidence>
<dbReference type="AlphaFoldDB" id="A0A6J6P4L9"/>
<name>A0A6J6P4L9_9ZZZZ</name>
<organism evidence="2">
    <name type="scientific">freshwater metagenome</name>
    <dbReference type="NCBI Taxonomy" id="449393"/>
    <lineage>
        <taxon>unclassified sequences</taxon>
        <taxon>metagenomes</taxon>
        <taxon>ecological metagenomes</taxon>
    </lineage>
</organism>
<accession>A0A6J6P4L9</accession>
<reference evidence="2" key="1">
    <citation type="submission" date="2020-05" db="EMBL/GenBank/DDBJ databases">
        <authorList>
            <person name="Chiriac C."/>
            <person name="Salcher M."/>
            <person name="Ghai R."/>
            <person name="Kavagutti S V."/>
        </authorList>
    </citation>
    <scope>NUCLEOTIDE SEQUENCE</scope>
</reference>
<feature type="region of interest" description="Disordered" evidence="1">
    <location>
        <begin position="204"/>
        <end position="224"/>
    </location>
</feature>
<proteinExistence type="predicted"/>
<feature type="compositionally biased region" description="Polar residues" evidence="1">
    <location>
        <begin position="215"/>
        <end position="224"/>
    </location>
</feature>
<gene>
    <name evidence="2" type="ORF">UFOPK2370_01119</name>
</gene>
<sequence length="224" mass="23909">MHAQVVTHAIHVMHAQQPVATSDATGAQRLLHAAATFSAMTVHLALLIATHVRHAMAQHLVVSKIVRRELSTATHVRHASSKIVRPEASTAIHVRLVTTVHHALSIVTHAQRATRVTVAHHVVSKTVRLALSTETHAQRAIHAMVTHARQELSTAQNLAAHASSTTDHASLIATTATTAPTVVQTALTVLTAIAIVTAPSKARARATQIRRPSLKTRSLSVSRA</sequence>